<accession>A0A401UKC7</accession>
<evidence type="ECO:0000313" key="2">
    <source>
        <dbReference type="Proteomes" id="UP000287872"/>
    </source>
</evidence>
<gene>
    <name evidence="1" type="ORF">Ctaglu_16190</name>
</gene>
<dbReference type="RefSeq" id="WP_124999934.1">
    <property type="nucleotide sequence ID" value="NZ_BHYK01000007.1"/>
</dbReference>
<dbReference type="Proteomes" id="UP000287872">
    <property type="component" value="Unassembled WGS sequence"/>
</dbReference>
<keyword evidence="2" id="KW-1185">Reference proteome</keyword>
<dbReference type="InterPro" id="IPR012452">
    <property type="entry name" value="DUF1657"/>
</dbReference>
<dbReference type="OrthoDB" id="1684731at2"/>
<protein>
    <submittedName>
        <fullName evidence="1">NADH dehydrogenase</fullName>
    </submittedName>
</protein>
<organism evidence="1 2">
    <name type="scientific">Clostridium tagluense</name>
    <dbReference type="NCBI Taxonomy" id="360422"/>
    <lineage>
        <taxon>Bacteria</taxon>
        <taxon>Bacillati</taxon>
        <taxon>Bacillota</taxon>
        <taxon>Clostridia</taxon>
        <taxon>Eubacteriales</taxon>
        <taxon>Clostridiaceae</taxon>
        <taxon>Clostridium</taxon>
    </lineage>
</organism>
<proteinExistence type="predicted"/>
<comment type="caution">
    <text evidence="1">The sequence shown here is derived from an EMBL/GenBank/DDBJ whole genome shotgun (WGS) entry which is preliminary data.</text>
</comment>
<evidence type="ECO:0000313" key="1">
    <source>
        <dbReference type="EMBL" id="GCD09996.1"/>
    </source>
</evidence>
<sequence>MTVSSKVKQTLATLNGSEATLRLYSLQERDKEAKAIYTEAFQEINKIKIDLEKRVGSIEFQEPQYKGD</sequence>
<dbReference type="EMBL" id="BHYK01000007">
    <property type="protein sequence ID" value="GCD09996.1"/>
    <property type="molecule type" value="Genomic_DNA"/>
</dbReference>
<reference evidence="1 2" key="1">
    <citation type="submission" date="2018-11" db="EMBL/GenBank/DDBJ databases">
        <title>Genome sequencing and assembly of Clostridium tagluense strain A121.</title>
        <authorList>
            <person name="Murakami T."/>
            <person name="Segawa T."/>
            <person name="Shcherbakova V.A."/>
            <person name="Mori H."/>
            <person name="Yoshimura Y."/>
        </authorList>
    </citation>
    <scope>NUCLEOTIDE SEQUENCE [LARGE SCALE GENOMIC DNA]</scope>
    <source>
        <strain evidence="1 2">A121</strain>
    </source>
</reference>
<name>A0A401UKC7_9CLOT</name>
<dbReference type="AlphaFoldDB" id="A0A401UKC7"/>
<dbReference type="Pfam" id="PF07870">
    <property type="entry name" value="DUF1657"/>
    <property type="match status" value="1"/>
</dbReference>